<evidence type="ECO:0000313" key="8">
    <source>
        <dbReference type="EMBL" id="TYS72289.1"/>
    </source>
</evidence>
<dbReference type="GO" id="GO:0030246">
    <property type="term" value="F:carbohydrate binding"/>
    <property type="evidence" value="ECO:0007669"/>
    <property type="project" value="InterPro"/>
</dbReference>
<dbReference type="PANTHER" id="PTHR34294:SF5">
    <property type="entry name" value="CENTRAL GLYCOLYTIC GENES REGULATOR"/>
    <property type="match status" value="1"/>
</dbReference>
<reference evidence="9 10" key="1">
    <citation type="submission" date="2019-08" db="EMBL/GenBank/DDBJ databases">
        <title>Bacillus genomes from the desert of Cuatro Cienegas, Coahuila.</title>
        <authorList>
            <person name="Olmedo-Alvarez G."/>
        </authorList>
    </citation>
    <scope>NUCLEOTIDE SEQUENCE [LARGE SCALE GENOMIC DNA]</scope>
    <source>
        <strain evidence="7 9">CH88_3T</strain>
        <strain evidence="8 10">CH98b_3T</strain>
    </source>
</reference>
<evidence type="ECO:0000259" key="5">
    <source>
        <dbReference type="Pfam" id="PF04198"/>
    </source>
</evidence>
<dbReference type="Proteomes" id="UP000323393">
    <property type="component" value="Unassembled WGS sequence"/>
</dbReference>
<evidence type="ECO:0000256" key="2">
    <source>
        <dbReference type="ARBA" id="ARBA00023015"/>
    </source>
</evidence>
<feature type="domain" description="Sugar-binding" evidence="5">
    <location>
        <begin position="90"/>
        <end position="337"/>
    </location>
</feature>
<evidence type="ECO:0000313" key="10">
    <source>
        <dbReference type="Proteomes" id="UP000324517"/>
    </source>
</evidence>
<protein>
    <submittedName>
        <fullName evidence="8">Sugar-binding transcriptional regulator</fullName>
    </submittedName>
</protein>
<comment type="similarity">
    <text evidence="1">Belongs to the SorC transcriptional regulatory family.</text>
</comment>
<evidence type="ECO:0000313" key="7">
    <source>
        <dbReference type="EMBL" id="TYS60056.1"/>
    </source>
</evidence>
<organism evidence="8 10">
    <name type="scientific">Sutcliffiella horikoshii</name>
    <dbReference type="NCBI Taxonomy" id="79883"/>
    <lineage>
        <taxon>Bacteria</taxon>
        <taxon>Bacillati</taxon>
        <taxon>Bacillota</taxon>
        <taxon>Bacilli</taxon>
        <taxon>Bacillales</taxon>
        <taxon>Bacillaceae</taxon>
        <taxon>Sutcliffiella</taxon>
    </lineage>
</organism>
<evidence type="ECO:0000256" key="4">
    <source>
        <dbReference type="ARBA" id="ARBA00023163"/>
    </source>
</evidence>
<dbReference type="SUPFAM" id="SSF100950">
    <property type="entry name" value="NagB/RpiA/CoA transferase-like"/>
    <property type="match status" value="1"/>
</dbReference>
<dbReference type="EMBL" id="VTET01000004">
    <property type="protein sequence ID" value="TYS72289.1"/>
    <property type="molecule type" value="Genomic_DNA"/>
</dbReference>
<evidence type="ECO:0000256" key="3">
    <source>
        <dbReference type="ARBA" id="ARBA00023125"/>
    </source>
</evidence>
<keyword evidence="3" id="KW-0238">DNA-binding</keyword>
<evidence type="ECO:0000313" key="9">
    <source>
        <dbReference type="Proteomes" id="UP000323393"/>
    </source>
</evidence>
<feature type="domain" description="CggR N-terminal DNA binding" evidence="6">
    <location>
        <begin position="18"/>
        <end position="88"/>
    </location>
</feature>
<sequence length="339" mass="37371">MNQIIEVQKKLLPDLLSIMQKRYEILRYIRLMQPIGRRSLSGSLGLSERVLRGEVDFLKAQNLIHVSVAGMTLTKEGEYLIKDLEEVMKEVSGLKQLEAGIEEKLGITKVVVVPGDSDQSPWVKKELGRACVSAMRERFHDENVIAVAGGTTVSSVAEMMTPDTKNRNLLFVPARGGLGEKVQNQSNTICATMAEKASGDYRLLHIPDSLSHESYQSMIEEPSIKEVISLIKNSSMVIHGIGDAKTMAERRKTAPENMRKIEQSHAVAEAFGYYFNEAGEVVHKVQTVGMQLADLEKIECVIAVAGGASKAKAIQAYLKKAPHTILITDEGAAKELIRE</sequence>
<dbReference type="EMBL" id="VTEU01000002">
    <property type="protein sequence ID" value="TYS60056.1"/>
    <property type="molecule type" value="Genomic_DNA"/>
</dbReference>
<keyword evidence="4" id="KW-0804">Transcription</keyword>
<evidence type="ECO:0000256" key="1">
    <source>
        <dbReference type="ARBA" id="ARBA00010466"/>
    </source>
</evidence>
<dbReference type="Pfam" id="PF04198">
    <property type="entry name" value="Sugar-bind"/>
    <property type="match status" value="1"/>
</dbReference>
<dbReference type="Gene3D" id="1.10.10.10">
    <property type="entry name" value="Winged helix-like DNA-binding domain superfamily/Winged helix DNA-binding domain"/>
    <property type="match status" value="1"/>
</dbReference>
<dbReference type="InterPro" id="IPR036390">
    <property type="entry name" value="WH_DNA-bd_sf"/>
</dbReference>
<dbReference type="Gene3D" id="3.40.50.1360">
    <property type="match status" value="1"/>
</dbReference>
<accession>A0A5D4SE50</accession>
<dbReference type="PANTHER" id="PTHR34294">
    <property type="entry name" value="TRANSCRIPTIONAL REGULATOR-RELATED"/>
    <property type="match status" value="1"/>
</dbReference>
<name>A0A5D4SE50_9BACI</name>
<dbReference type="AlphaFoldDB" id="A0A5D4SE50"/>
<dbReference type="GO" id="GO:0003677">
    <property type="term" value="F:DNA binding"/>
    <property type="evidence" value="ECO:0007669"/>
    <property type="project" value="UniProtKB-KW"/>
</dbReference>
<dbReference type="InterPro" id="IPR037171">
    <property type="entry name" value="NagB/RpiA_transferase-like"/>
</dbReference>
<dbReference type="InterPro" id="IPR036388">
    <property type="entry name" value="WH-like_DNA-bd_sf"/>
</dbReference>
<keyword evidence="2" id="KW-0805">Transcription regulation</keyword>
<comment type="caution">
    <text evidence="8">The sequence shown here is derived from an EMBL/GenBank/DDBJ whole genome shotgun (WGS) entry which is preliminary data.</text>
</comment>
<dbReference type="Pfam" id="PF21715">
    <property type="entry name" value="CggR_N"/>
    <property type="match status" value="1"/>
</dbReference>
<dbReference type="InterPro" id="IPR051054">
    <property type="entry name" value="SorC_transcr_regulators"/>
</dbReference>
<proteinExistence type="inferred from homology"/>
<evidence type="ECO:0000259" key="6">
    <source>
        <dbReference type="Pfam" id="PF21715"/>
    </source>
</evidence>
<dbReference type="InterPro" id="IPR048715">
    <property type="entry name" value="CggR_N"/>
</dbReference>
<dbReference type="RefSeq" id="WP_010196835.1">
    <property type="nucleotide sequence ID" value="NZ_JBNIKZ010000001.1"/>
</dbReference>
<gene>
    <name evidence="7" type="ORF">FZC74_07865</name>
    <name evidence="8" type="ORF">FZC75_10030</name>
</gene>
<dbReference type="OrthoDB" id="9793820at2"/>
<dbReference type="InterPro" id="IPR007324">
    <property type="entry name" value="Sugar-bd_dom_put"/>
</dbReference>
<dbReference type="SUPFAM" id="SSF46785">
    <property type="entry name" value="Winged helix' DNA-binding domain"/>
    <property type="match status" value="1"/>
</dbReference>
<dbReference type="Proteomes" id="UP000324517">
    <property type="component" value="Unassembled WGS sequence"/>
</dbReference>